<keyword evidence="2" id="KW-1185">Reference proteome</keyword>
<protein>
    <submittedName>
        <fullName evidence="1">Uncharacterized protein</fullName>
    </submittedName>
</protein>
<accession>A0ACC0AF95</accession>
<dbReference type="EMBL" id="CM044706">
    <property type="protein sequence ID" value="KAI5658667.1"/>
    <property type="molecule type" value="Genomic_DNA"/>
</dbReference>
<evidence type="ECO:0000313" key="2">
    <source>
        <dbReference type="Proteomes" id="UP001060085"/>
    </source>
</evidence>
<reference evidence="2" key="1">
    <citation type="journal article" date="2023" name="Nat. Plants">
        <title>Single-cell RNA sequencing provides a high-resolution roadmap for understanding the multicellular compartmentation of specialized metabolism.</title>
        <authorList>
            <person name="Sun S."/>
            <person name="Shen X."/>
            <person name="Li Y."/>
            <person name="Li Y."/>
            <person name="Wang S."/>
            <person name="Li R."/>
            <person name="Zhang H."/>
            <person name="Shen G."/>
            <person name="Guo B."/>
            <person name="Wei J."/>
            <person name="Xu J."/>
            <person name="St-Pierre B."/>
            <person name="Chen S."/>
            <person name="Sun C."/>
        </authorList>
    </citation>
    <scope>NUCLEOTIDE SEQUENCE [LARGE SCALE GENOMIC DNA]</scope>
</reference>
<comment type="caution">
    <text evidence="1">The sequence shown here is derived from an EMBL/GenBank/DDBJ whole genome shotgun (WGS) entry which is preliminary data.</text>
</comment>
<name>A0ACC0AF95_CATRO</name>
<proteinExistence type="predicted"/>
<dbReference type="Proteomes" id="UP001060085">
    <property type="component" value="Linkage Group LG06"/>
</dbReference>
<gene>
    <name evidence="1" type="ORF">M9H77_27460</name>
</gene>
<sequence>MIKDSLRLKIPSAGIPEMTASAFRVAVKRRRKENKRTGIVALCCKWCLCMVGWVAGGGRDWSVTRGVGSVPGGGIANNKSAVPEEPCTFPNMQYMWLSSGDIYSCSKGLFLVFKGSAKAWVDYNLGGQNHLTQNKVEWRVIFREAVN</sequence>
<evidence type="ECO:0000313" key="1">
    <source>
        <dbReference type="EMBL" id="KAI5658667.1"/>
    </source>
</evidence>
<organism evidence="1 2">
    <name type="scientific">Catharanthus roseus</name>
    <name type="common">Madagascar periwinkle</name>
    <name type="synonym">Vinca rosea</name>
    <dbReference type="NCBI Taxonomy" id="4058"/>
    <lineage>
        <taxon>Eukaryota</taxon>
        <taxon>Viridiplantae</taxon>
        <taxon>Streptophyta</taxon>
        <taxon>Embryophyta</taxon>
        <taxon>Tracheophyta</taxon>
        <taxon>Spermatophyta</taxon>
        <taxon>Magnoliopsida</taxon>
        <taxon>eudicotyledons</taxon>
        <taxon>Gunneridae</taxon>
        <taxon>Pentapetalae</taxon>
        <taxon>asterids</taxon>
        <taxon>lamiids</taxon>
        <taxon>Gentianales</taxon>
        <taxon>Apocynaceae</taxon>
        <taxon>Rauvolfioideae</taxon>
        <taxon>Vinceae</taxon>
        <taxon>Catharanthinae</taxon>
        <taxon>Catharanthus</taxon>
    </lineage>
</organism>